<dbReference type="InterPro" id="IPR043993">
    <property type="entry name" value="T4SS_pilin"/>
</dbReference>
<dbReference type="Pfam" id="PF18895">
    <property type="entry name" value="T4SS_pilin"/>
    <property type="match status" value="1"/>
</dbReference>
<organism evidence="3 4">
    <name type="scientific">Candidatus Falkowbacteria bacterium RIFCSPLOWO2_12_FULL_45_10</name>
    <dbReference type="NCBI Taxonomy" id="1797990"/>
    <lineage>
        <taxon>Bacteria</taxon>
        <taxon>Candidatus Falkowiibacteriota</taxon>
    </lineage>
</organism>
<keyword evidence="2" id="KW-0732">Signal</keyword>
<evidence type="ECO:0000313" key="3">
    <source>
        <dbReference type="EMBL" id="OGF18490.1"/>
    </source>
</evidence>
<evidence type="ECO:0008006" key="5">
    <source>
        <dbReference type="Google" id="ProtNLM"/>
    </source>
</evidence>
<reference evidence="3 4" key="1">
    <citation type="journal article" date="2016" name="Nat. Commun.">
        <title>Thousands of microbial genomes shed light on interconnected biogeochemical processes in an aquifer system.</title>
        <authorList>
            <person name="Anantharaman K."/>
            <person name="Brown C.T."/>
            <person name="Hug L.A."/>
            <person name="Sharon I."/>
            <person name="Castelle C.J."/>
            <person name="Probst A.J."/>
            <person name="Thomas B.C."/>
            <person name="Singh A."/>
            <person name="Wilkins M.J."/>
            <person name="Karaoz U."/>
            <person name="Brodie E.L."/>
            <person name="Williams K.H."/>
            <person name="Hubbard S.S."/>
            <person name="Banfield J.F."/>
        </authorList>
    </citation>
    <scope>NUCLEOTIDE SEQUENCE [LARGE SCALE GENOMIC DNA]</scope>
</reference>
<evidence type="ECO:0000256" key="2">
    <source>
        <dbReference type="SAM" id="SignalP"/>
    </source>
</evidence>
<protein>
    <recommendedName>
        <fullName evidence="5">DUF4134 domain-containing protein</fullName>
    </recommendedName>
</protein>
<dbReference type="AlphaFoldDB" id="A0A1F5RVP4"/>
<keyword evidence="1" id="KW-0812">Transmembrane</keyword>
<sequence length="142" mass="14685">MKKIAKNFLAALIIAVFSLTVVSTVNALDTGSTGGTGGNIDPNTYWGGNTVANNIESDIQLGKRDPREIAANVINIILGFLGIIAVILILAGGFKWMIASGNQDKVDEAKKLMAAGAIGLVIILASFGIARFVINALVSATA</sequence>
<feature type="transmembrane region" description="Helical" evidence="1">
    <location>
        <begin position="69"/>
        <end position="91"/>
    </location>
</feature>
<gene>
    <name evidence="3" type="ORF">A3G56_00925</name>
</gene>
<feature type="chain" id="PRO_5009521054" description="DUF4134 domain-containing protein" evidence="2">
    <location>
        <begin position="28"/>
        <end position="142"/>
    </location>
</feature>
<name>A0A1F5RVP4_9BACT</name>
<feature type="transmembrane region" description="Helical" evidence="1">
    <location>
        <begin position="112"/>
        <end position="134"/>
    </location>
</feature>
<dbReference type="Proteomes" id="UP000178682">
    <property type="component" value="Unassembled WGS sequence"/>
</dbReference>
<comment type="caution">
    <text evidence="3">The sequence shown here is derived from an EMBL/GenBank/DDBJ whole genome shotgun (WGS) entry which is preliminary data.</text>
</comment>
<accession>A0A1F5RVP4</accession>
<evidence type="ECO:0000313" key="4">
    <source>
        <dbReference type="Proteomes" id="UP000178682"/>
    </source>
</evidence>
<proteinExistence type="predicted"/>
<keyword evidence="1" id="KW-0472">Membrane</keyword>
<evidence type="ECO:0000256" key="1">
    <source>
        <dbReference type="SAM" id="Phobius"/>
    </source>
</evidence>
<dbReference type="EMBL" id="MFFX01000047">
    <property type="protein sequence ID" value="OGF18490.1"/>
    <property type="molecule type" value="Genomic_DNA"/>
</dbReference>
<keyword evidence="1" id="KW-1133">Transmembrane helix</keyword>
<feature type="signal peptide" evidence="2">
    <location>
        <begin position="1"/>
        <end position="27"/>
    </location>
</feature>